<dbReference type="EMBL" id="JAVJIU010000001">
    <property type="protein sequence ID" value="MDR5589688.1"/>
    <property type="molecule type" value="Genomic_DNA"/>
</dbReference>
<dbReference type="RefSeq" id="WP_309560563.1">
    <property type="nucleotide sequence ID" value="NZ_JAVJIU010000001.1"/>
</dbReference>
<gene>
    <name evidence="1" type="ORF">RE431_03495</name>
</gene>
<reference evidence="2" key="1">
    <citation type="submission" date="2023-07" db="EMBL/GenBank/DDBJ databases">
        <title>Christiangramia sp. SM2212., a novel bacterium of the family Flavobacteriaceae isolated from the sea sediment.</title>
        <authorList>
            <person name="Wang J."/>
            <person name="Zhang X."/>
        </authorList>
    </citation>
    <scope>NUCLEOTIDE SEQUENCE [LARGE SCALE GENOMIC DNA]</scope>
    <source>
        <strain evidence="2">SM2212</strain>
    </source>
</reference>
<evidence type="ECO:0000313" key="1">
    <source>
        <dbReference type="EMBL" id="MDR5589688.1"/>
    </source>
</evidence>
<comment type="caution">
    <text evidence="1">The sequence shown here is derived from an EMBL/GenBank/DDBJ whole genome shotgun (WGS) entry which is preliminary data.</text>
</comment>
<proteinExistence type="predicted"/>
<dbReference type="Proteomes" id="UP001257234">
    <property type="component" value="Unassembled WGS sequence"/>
</dbReference>
<keyword evidence="2" id="KW-1185">Reference proteome</keyword>
<organism evidence="1 2">
    <name type="scientific">Christiangramia sediminicola</name>
    <dbReference type="NCBI Taxonomy" id="3073267"/>
    <lineage>
        <taxon>Bacteria</taxon>
        <taxon>Pseudomonadati</taxon>
        <taxon>Bacteroidota</taxon>
        <taxon>Flavobacteriia</taxon>
        <taxon>Flavobacteriales</taxon>
        <taxon>Flavobacteriaceae</taxon>
        <taxon>Christiangramia</taxon>
    </lineage>
</organism>
<sequence length="433" mass="50972">MGWEVIFWNHTPFDLNQLGYKEIKLQGKPRAFTDLLKRAKITSELDYWTHKFTDPVYKHYKFPSSKKNLKGRVKNIIVNQFISWTNGEAGLERLRNKMRESERNGAFYKHCKTILENEKPALLFCTNQRPVNAIAPITAAQDMGIPTASFIFSWDNIPKATMVVQADYYLVWSEYMKKELQKYYPFIAESQIQITGTPQFEPHFEESLKISKQEFYNNYGLDNEKIYLCYSGDDITTSPHDELYLEHVAEAVSELNKHGENIGVIFRRNPADFSKRYDPIINKYKKLITPLDPLWERQGNEWNQLLPTKDDLKLQSQIIQHTFMVINLGSSMVFDYQIYQKPCAYLNYNPSGVKIKKNVREIYNYVHFRSMLSEKPVLWINSKKEIKEKIQEVINGETAQLLKDANTWFKRINCHPSQNASKRIWTFLDKLSR</sequence>
<name>A0ABU1ENE0_9FLAO</name>
<evidence type="ECO:0000313" key="2">
    <source>
        <dbReference type="Proteomes" id="UP001257234"/>
    </source>
</evidence>
<accession>A0ABU1ENE0</accession>
<protein>
    <submittedName>
        <fullName evidence="1">UDP-glycosyltransferase</fullName>
    </submittedName>
</protein>
<dbReference type="SUPFAM" id="SSF53756">
    <property type="entry name" value="UDP-Glycosyltransferase/glycogen phosphorylase"/>
    <property type="match status" value="1"/>
</dbReference>